<dbReference type="EMBL" id="JAVFKY010000002">
    <property type="protein sequence ID" value="KAK5580975.1"/>
    <property type="molecule type" value="Genomic_DNA"/>
</dbReference>
<dbReference type="AlphaFoldDB" id="A0AAN7U3M3"/>
<keyword evidence="2" id="KW-0496">Mitochondrion</keyword>
<dbReference type="Proteomes" id="UP001344447">
    <property type="component" value="Unassembled WGS sequence"/>
</dbReference>
<dbReference type="Pfam" id="PF02297">
    <property type="entry name" value="COX6B"/>
    <property type="match status" value="1"/>
</dbReference>
<sequence length="78" mass="9129">MEGEQLQTAPYNPRFPQQNQTKHCWANYVDYYGCVRHYNGDNSKCQTFFNSMNSLCPAAWLSEWDEQKAATLFPSDRV</sequence>
<dbReference type="CDD" id="cd00926">
    <property type="entry name" value="Cyt_c_Oxidase_VIb"/>
    <property type="match status" value="1"/>
</dbReference>
<dbReference type="FunFam" id="1.10.10.140:FF:000008">
    <property type="entry name" value="Probable cytochrome c oxidase subunit 6B"/>
    <property type="match status" value="1"/>
</dbReference>
<evidence type="ECO:0000256" key="2">
    <source>
        <dbReference type="ARBA" id="ARBA00023128"/>
    </source>
</evidence>
<dbReference type="GO" id="GO:0045277">
    <property type="term" value="C:respiratory chain complex IV"/>
    <property type="evidence" value="ECO:0007669"/>
    <property type="project" value="InterPro"/>
</dbReference>
<comment type="caution">
    <text evidence="4">The sequence shown here is derived from an EMBL/GenBank/DDBJ whole genome shotgun (WGS) entry which is preliminary data.</text>
</comment>
<dbReference type="InterPro" id="IPR003213">
    <property type="entry name" value="Cyt_c_oxidase_su6B"/>
</dbReference>
<organism evidence="4 5">
    <name type="scientific">Dictyostelium firmibasis</name>
    <dbReference type="NCBI Taxonomy" id="79012"/>
    <lineage>
        <taxon>Eukaryota</taxon>
        <taxon>Amoebozoa</taxon>
        <taxon>Evosea</taxon>
        <taxon>Eumycetozoa</taxon>
        <taxon>Dictyostelia</taxon>
        <taxon>Dictyosteliales</taxon>
        <taxon>Dictyosteliaceae</taxon>
        <taxon>Dictyostelium</taxon>
    </lineage>
</organism>
<dbReference type="InterPro" id="IPR048280">
    <property type="entry name" value="COX6B-like"/>
</dbReference>
<dbReference type="SUPFAM" id="SSF47694">
    <property type="entry name" value="Cytochrome c oxidase subunit h"/>
    <property type="match status" value="1"/>
</dbReference>
<evidence type="ECO:0000256" key="1">
    <source>
        <dbReference type="ARBA" id="ARBA00004173"/>
    </source>
</evidence>
<dbReference type="PROSITE" id="PS51808">
    <property type="entry name" value="CHCH"/>
    <property type="match status" value="1"/>
</dbReference>
<dbReference type="Gene3D" id="1.10.10.140">
    <property type="entry name" value="Cytochrome c oxidase, subunit VIb"/>
    <property type="match status" value="1"/>
</dbReference>
<keyword evidence="3" id="KW-1015">Disulfide bond</keyword>
<keyword evidence="5" id="KW-1185">Reference proteome</keyword>
<reference evidence="4 5" key="1">
    <citation type="submission" date="2023-11" db="EMBL/GenBank/DDBJ databases">
        <title>Dfirmibasis_genome.</title>
        <authorList>
            <person name="Edelbroek B."/>
            <person name="Kjellin J."/>
            <person name="Jerlstrom-Hultqvist J."/>
            <person name="Soderbom F."/>
        </authorList>
    </citation>
    <scope>NUCLEOTIDE SEQUENCE [LARGE SCALE GENOMIC DNA]</scope>
    <source>
        <strain evidence="4 5">TNS-C-14</strain>
    </source>
</reference>
<name>A0AAN7U3M3_9MYCE</name>
<evidence type="ECO:0000313" key="4">
    <source>
        <dbReference type="EMBL" id="KAK5580975.1"/>
    </source>
</evidence>
<gene>
    <name evidence="4" type="ORF">RB653_001002</name>
</gene>
<protein>
    <recommendedName>
        <fullName evidence="6">Cytochrome c oxidase subunit</fullName>
    </recommendedName>
</protein>
<dbReference type="InterPro" id="IPR036549">
    <property type="entry name" value="CX6/COA6-like_sf"/>
</dbReference>
<evidence type="ECO:0000256" key="3">
    <source>
        <dbReference type="ARBA" id="ARBA00023157"/>
    </source>
</evidence>
<accession>A0AAN7U3M3</accession>
<evidence type="ECO:0008006" key="6">
    <source>
        <dbReference type="Google" id="ProtNLM"/>
    </source>
</evidence>
<dbReference type="GO" id="GO:0005739">
    <property type="term" value="C:mitochondrion"/>
    <property type="evidence" value="ECO:0007669"/>
    <property type="project" value="UniProtKB-SubCell"/>
</dbReference>
<proteinExistence type="predicted"/>
<comment type="subcellular location">
    <subcellularLocation>
        <location evidence="1">Mitochondrion</location>
    </subcellularLocation>
</comment>
<dbReference type="PANTHER" id="PTHR11387">
    <property type="entry name" value="CYTOCHROME C OXIDASE SUBUNIT 6B"/>
    <property type="match status" value="1"/>
</dbReference>
<evidence type="ECO:0000313" key="5">
    <source>
        <dbReference type="Proteomes" id="UP001344447"/>
    </source>
</evidence>